<reference evidence="2 3" key="1">
    <citation type="submission" date="2021-08" db="EMBL/GenBank/DDBJ databases">
        <title>Endosymbiont genome of Braarudosphaera bigelowii.</title>
        <authorList>
            <person name="Suzuki S."/>
            <person name="Ishida K."/>
        </authorList>
    </citation>
    <scope>NUCLEOTIDE SEQUENCE [LARGE SCALE GENOMIC DNA]</scope>
    <source>
        <strain evidence="2">CPSB-1</strain>
    </source>
</reference>
<gene>
    <name evidence="2" type="ORF">CPARK_000085200</name>
</gene>
<dbReference type="PANTHER" id="PTHR34475:SF1">
    <property type="entry name" value="CYTOSKELETON PROTEIN RODZ"/>
    <property type="match status" value="1"/>
</dbReference>
<organism evidence="2 3">
    <name type="scientific">cyanobacterium endosymbiont of Braarudosphaera bigelowii</name>
    <dbReference type="NCBI Taxonomy" id="1285375"/>
    <lineage>
        <taxon>Bacteria</taxon>
        <taxon>Bacillati</taxon>
        <taxon>Cyanobacteriota</taxon>
        <taxon>Cyanophyceae</taxon>
        <taxon>Oscillatoriophycideae</taxon>
        <taxon>Chroococcales</taxon>
        <taxon>Aphanothecaceae</taxon>
        <taxon>Candidatus Atelocyanobacterium</taxon>
        <taxon>Candidatus Atelocyanobacterium thalassae</taxon>
    </lineage>
</organism>
<keyword evidence="1" id="KW-1133">Transmembrane helix</keyword>
<feature type="transmembrane region" description="Helical" evidence="1">
    <location>
        <begin position="129"/>
        <end position="151"/>
    </location>
</feature>
<keyword evidence="1" id="KW-0472">Membrane</keyword>
<name>A0ABN6K3B1_9CHRO</name>
<dbReference type="Pfam" id="PF13413">
    <property type="entry name" value="HTH_25"/>
    <property type="match status" value="1"/>
</dbReference>
<dbReference type="InterPro" id="IPR010982">
    <property type="entry name" value="Lambda_DNA-bd_dom_sf"/>
</dbReference>
<evidence type="ECO:0000313" key="2">
    <source>
        <dbReference type="EMBL" id="BDA40012.1"/>
    </source>
</evidence>
<dbReference type="PANTHER" id="PTHR34475">
    <property type="match status" value="1"/>
</dbReference>
<sequence>MSNLSQSKYTTFLLVKKNKMQEDTLREIGNQLFYARKKKGLKLISISQKTSIPIYVLKAIENGHLNKLSEIIYTKNLIRKFANCLDLDGQKLVEGLPVDSLSNITSKSTSYSQIFSKPLSISLKPLYCYFIYIFNVYISINIILTVFLFFLEKKYDSISDQITVNSLSSGIDKSNIVVKVSGKGESTLKVIVDNHIKFNGLFNEKIEKVWQGEKSIIIETDNAGLLLVGLKHQKPTRLGRLRENKTVIYEFNEVNKSIIKNLSTKYD</sequence>
<evidence type="ECO:0000256" key="1">
    <source>
        <dbReference type="SAM" id="Phobius"/>
    </source>
</evidence>
<dbReference type="Proteomes" id="UP001319803">
    <property type="component" value="Chromosome"/>
</dbReference>
<dbReference type="InterPro" id="IPR050400">
    <property type="entry name" value="Bact_Cytoskel_RodZ"/>
</dbReference>
<keyword evidence="3" id="KW-1185">Reference proteome</keyword>
<evidence type="ECO:0000313" key="3">
    <source>
        <dbReference type="Proteomes" id="UP001319803"/>
    </source>
</evidence>
<proteinExistence type="predicted"/>
<dbReference type="Gene3D" id="1.10.260.40">
    <property type="entry name" value="lambda repressor-like DNA-binding domains"/>
    <property type="match status" value="1"/>
</dbReference>
<dbReference type="EMBL" id="AP024987">
    <property type="protein sequence ID" value="BDA40012.1"/>
    <property type="molecule type" value="Genomic_DNA"/>
</dbReference>
<evidence type="ECO:0008006" key="4">
    <source>
        <dbReference type="Google" id="ProtNLM"/>
    </source>
</evidence>
<keyword evidence="1" id="KW-0812">Transmembrane</keyword>
<protein>
    <recommendedName>
        <fullName evidence="4">HTH cro/C1-type domain-containing protein</fullName>
    </recommendedName>
</protein>
<accession>A0ABN6K3B1</accession>
<dbReference type="SUPFAM" id="SSF47413">
    <property type="entry name" value="lambda repressor-like DNA-binding domains"/>
    <property type="match status" value="1"/>
</dbReference>